<evidence type="ECO:0008006" key="3">
    <source>
        <dbReference type="Google" id="ProtNLM"/>
    </source>
</evidence>
<dbReference type="RefSeq" id="WP_125447492.1">
    <property type="nucleotide sequence ID" value="NZ_RJPT01000012.1"/>
</dbReference>
<organism evidence="1 2">
    <name type="scientific">Streptococcus cristatus</name>
    <dbReference type="NCBI Taxonomy" id="45634"/>
    <lineage>
        <taxon>Bacteria</taxon>
        <taxon>Bacillati</taxon>
        <taxon>Bacillota</taxon>
        <taxon>Bacilli</taxon>
        <taxon>Lactobacillales</taxon>
        <taxon>Streptococcaceae</taxon>
        <taxon>Streptococcus</taxon>
    </lineage>
</organism>
<evidence type="ECO:0000313" key="2">
    <source>
        <dbReference type="Proteomes" id="UP000272635"/>
    </source>
</evidence>
<gene>
    <name evidence="1" type="ORF">D8791_08760</name>
</gene>
<sequence>MDSPTSNLLRDLKKRLGALSIPIHFKLPDASVVEPFLVVGGIASDTSKTAQTGLIIEDSTIQIDIFLPGSKSRVHAENIKSQAIRLLGRNRRTTSTILMDSSIGREVYHIVIKTTETIL</sequence>
<protein>
    <recommendedName>
        <fullName evidence="3">Phage protein</fullName>
    </recommendedName>
</protein>
<accession>A0A3R9L985</accession>
<dbReference type="EMBL" id="RJPT01000012">
    <property type="protein sequence ID" value="RSJ80031.1"/>
    <property type="molecule type" value="Genomic_DNA"/>
</dbReference>
<evidence type="ECO:0000313" key="1">
    <source>
        <dbReference type="EMBL" id="RSJ80031.1"/>
    </source>
</evidence>
<name>A0A3R9L985_STRCR</name>
<reference evidence="1 2" key="1">
    <citation type="submission" date="2018-11" db="EMBL/GenBank/DDBJ databases">
        <title>Species Designations Belie Phenotypic and Genotypic Heterogeneity in Oral Streptococci.</title>
        <authorList>
            <person name="Velsko I."/>
        </authorList>
    </citation>
    <scope>NUCLEOTIDE SEQUENCE [LARGE SCALE GENOMIC DNA]</scope>
    <source>
        <strain evidence="1 2">BCC41</strain>
    </source>
</reference>
<comment type="caution">
    <text evidence="1">The sequence shown here is derived from an EMBL/GenBank/DDBJ whole genome shotgun (WGS) entry which is preliminary data.</text>
</comment>
<dbReference type="AlphaFoldDB" id="A0A3R9L985"/>
<proteinExistence type="predicted"/>
<dbReference type="Proteomes" id="UP000272635">
    <property type="component" value="Unassembled WGS sequence"/>
</dbReference>